<keyword evidence="1" id="KW-0472">Membrane</keyword>
<keyword evidence="1" id="KW-0812">Transmembrane</keyword>
<keyword evidence="3" id="KW-1185">Reference proteome</keyword>
<keyword evidence="1" id="KW-1133">Transmembrane helix</keyword>
<gene>
    <name evidence="2" type="ORF">F1609_27205</name>
</gene>
<dbReference type="RefSeq" id="WP_167079969.1">
    <property type="nucleotide sequence ID" value="NZ_VVIW01000024.1"/>
</dbReference>
<feature type="transmembrane region" description="Helical" evidence="1">
    <location>
        <begin position="14"/>
        <end position="34"/>
    </location>
</feature>
<dbReference type="Proteomes" id="UP000819052">
    <property type="component" value="Unassembled WGS sequence"/>
</dbReference>
<name>A0ABX0M9I4_9BURK</name>
<evidence type="ECO:0000256" key="1">
    <source>
        <dbReference type="SAM" id="Phobius"/>
    </source>
</evidence>
<evidence type="ECO:0000313" key="2">
    <source>
        <dbReference type="EMBL" id="NHZ43828.1"/>
    </source>
</evidence>
<dbReference type="EMBL" id="VVIW01000024">
    <property type="protein sequence ID" value="NHZ43828.1"/>
    <property type="molecule type" value="Genomic_DNA"/>
</dbReference>
<protein>
    <submittedName>
        <fullName evidence="2">Zinc ribbon domain-containing protein</fullName>
    </submittedName>
</protein>
<reference evidence="2 3" key="1">
    <citation type="submission" date="2019-09" db="EMBL/GenBank/DDBJ databases">
        <title>Taxonomy of Antarctic Massilia spp.: description of Massilia rubra sp. nov., Massilia aquatica sp. nov., Massilia mucilaginosa sp. nov., Massilia frigida sp. nov. isolated from streams, lakes and regoliths.</title>
        <authorList>
            <person name="Holochova P."/>
            <person name="Sedlacek I."/>
            <person name="Kralova S."/>
            <person name="Maslanova I."/>
            <person name="Busse H.-J."/>
            <person name="Stankova E."/>
            <person name="Vrbovska V."/>
            <person name="Kovarovic V."/>
            <person name="Bartak M."/>
            <person name="Svec P."/>
            <person name="Pantucek R."/>
        </authorList>
    </citation>
    <scope>NUCLEOTIDE SEQUENCE [LARGE SCALE GENOMIC DNA]</scope>
    <source>
        <strain evidence="2 3">CCM 8693</strain>
    </source>
</reference>
<evidence type="ECO:0000313" key="3">
    <source>
        <dbReference type="Proteomes" id="UP000819052"/>
    </source>
</evidence>
<sequence>MQNGSGTKIGNGEALGMIFLGVLAVVGMGLYDLYKPAKETAKVVTQVASCGKNDLQCRGSNTLGSAAVYCRSHVERLATHAVRWTDKALEPKFSRFRWRDPVAGEITYIGDKIEFQNGFGAYTPIIYECDLAADEKTVLDVRVQEGRLH</sequence>
<comment type="caution">
    <text evidence="2">The sequence shown here is derived from an EMBL/GenBank/DDBJ whole genome shotgun (WGS) entry which is preliminary data.</text>
</comment>
<proteinExistence type="predicted"/>
<accession>A0ABX0M9I4</accession>
<organism evidence="2 3">
    <name type="scientific">Massilia aquatica</name>
    <dbReference type="NCBI Taxonomy" id="2609000"/>
    <lineage>
        <taxon>Bacteria</taxon>
        <taxon>Pseudomonadati</taxon>
        <taxon>Pseudomonadota</taxon>
        <taxon>Betaproteobacteria</taxon>
        <taxon>Burkholderiales</taxon>
        <taxon>Oxalobacteraceae</taxon>
        <taxon>Telluria group</taxon>
        <taxon>Massilia</taxon>
    </lineage>
</organism>